<sequence>MRIFTAALATETNTFSPICVDRRAFEASLYAPPGTHPETPTLCSAPITVGRRIAVEKGWEVIEGTATWADPAGLVNRRTYEELRDEILEQLRAAMPVDAVVLGLHGAMVADGYEDTEGDFLSRVRGIVGPDILVCAELDPHSHLTAKRLAAADFFVYFKEFPHTDFVDRAEDLWRIAIDTLEGRVKPVMSVFDCRMIDVFPTSRDPMRSFVDKIMAMERADADILSISVIHGFMAGDVPEMGTKLLVVTDNKSDKGSAIARDLGVELFSKRGTFIMPQIDEKQAVSEAMAAASGPVVIADLWDNPGGGTAGDATVILQELLDCGATDTAIGTIWDPMAVQICMAAGEGAKIPLRFGAKSAPGTGNPIDGLVKIVRLVPNAEMRFGESFAPFGDAAHIQLDGIDIILNSTRAQSFDPSLFSVMGIDPTTKKILVIKSTNHFYASFSKIASQILYCSAGTPYPNNPARTPYRRARKDIWPMVADPFAEERKDA</sequence>
<keyword evidence="1" id="KW-0482">Metalloprotease</keyword>
<dbReference type="Pfam" id="PF07171">
    <property type="entry name" value="MlrC_C"/>
    <property type="match status" value="1"/>
</dbReference>
<feature type="domain" description="Microcystin LR degradation protein MlrC C-terminal" evidence="2">
    <location>
        <begin position="298"/>
        <end position="471"/>
    </location>
</feature>
<dbReference type="InterPro" id="IPR009197">
    <property type="entry name" value="MlrC"/>
</dbReference>
<dbReference type="PIRSF" id="PIRSF012702">
    <property type="entry name" value="UCP012702"/>
    <property type="match status" value="1"/>
</dbReference>
<feature type="domain" description="Microcystin LR degradation protein MlrC N-terminal" evidence="3">
    <location>
        <begin position="2"/>
        <end position="289"/>
    </location>
</feature>
<dbReference type="InterPro" id="IPR010799">
    <property type="entry name" value="MlrC_C"/>
</dbReference>
<gene>
    <name evidence="4" type="ORF">RsS93_34780</name>
</gene>
<dbReference type="RefSeq" id="WP_152093856.1">
    <property type="nucleotide sequence ID" value="NZ_BLAJ01000003.1"/>
</dbReference>
<evidence type="ECO:0000256" key="1">
    <source>
        <dbReference type="PIRNR" id="PIRNR012702"/>
    </source>
</evidence>
<comment type="function">
    <text evidence="1">Involved in peptidolytic degradation of cyclic heptapeptide hepatotoxin microcystin (MC).</text>
</comment>
<reference evidence="4 5" key="1">
    <citation type="journal article" date="2020" name="Genome Biol. Evol.">
        <title>Rhizobium dioscoreae sp. nov., a plant growth-promoting bacterium isolated from yam (Dioscorea species).</title>
        <authorList>
            <person name="Ouyabe M."/>
            <person name="Tanaka N."/>
            <person name="Shiwa Y."/>
            <person name="Fujita N."/>
            <person name="Kikuno H."/>
            <person name="Babil P."/>
            <person name="Shiwachi H."/>
        </authorList>
    </citation>
    <scope>NUCLEOTIDE SEQUENCE [LARGE SCALE GENOMIC DNA]</scope>
    <source>
        <strain evidence="4 5">S-93</strain>
    </source>
</reference>
<evidence type="ECO:0000259" key="2">
    <source>
        <dbReference type="Pfam" id="PF07171"/>
    </source>
</evidence>
<dbReference type="Proteomes" id="UP000390335">
    <property type="component" value="Unassembled WGS sequence"/>
</dbReference>
<accession>A0ABQ0Z5T6</accession>
<comment type="caution">
    <text evidence="4">The sequence shown here is derived from an EMBL/GenBank/DDBJ whole genome shotgun (WGS) entry which is preliminary data.</text>
</comment>
<evidence type="ECO:0000259" key="3">
    <source>
        <dbReference type="Pfam" id="PF07364"/>
    </source>
</evidence>
<name>A0ABQ0Z5T6_9HYPH</name>
<dbReference type="Pfam" id="PF07364">
    <property type="entry name" value="DUF1485"/>
    <property type="match status" value="1"/>
</dbReference>
<dbReference type="InterPro" id="IPR015995">
    <property type="entry name" value="MlrC_N"/>
</dbReference>
<proteinExistence type="inferred from homology"/>
<keyword evidence="1" id="KW-0645">Protease</keyword>
<dbReference type="EMBL" id="BLAJ01000003">
    <property type="protein sequence ID" value="GES50864.1"/>
    <property type="molecule type" value="Genomic_DNA"/>
</dbReference>
<keyword evidence="1" id="KW-0479">Metal-binding</keyword>
<keyword evidence="1" id="KW-0378">Hydrolase</keyword>
<evidence type="ECO:0000313" key="5">
    <source>
        <dbReference type="Proteomes" id="UP000390335"/>
    </source>
</evidence>
<keyword evidence="5" id="KW-1185">Reference proteome</keyword>
<protein>
    <recommendedName>
        <fullName evidence="1">Microcystinase C</fullName>
        <shortName evidence="1">MlrC</shortName>
    </recommendedName>
</protein>
<organism evidence="4 5">
    <name type="scientific">Rhizobium dioscoreae</name>
    <dbReference type="NCBI Taxonomy" id="2653122"/>
    <lineage>
        <taxon>Bacteria</taxon>
        <taxon>Pseudomonadati</taxon>
        <taxon>Pseudomonadota</taxon>
        <taxon>Alphaproteobacteria</taxon>
        <taxon>Hyphomicrobiales</taxon>
        <taxon>Rhizobiaceae</taxon>
        <taxon>Rhizobium/Agrobacterium group</taxon>
        <taxon>Rhizobium</taxon>
    </lineage>
</organism>
<comment type="cofactor">
    <cofactor evidence="1">
        <name>Zn(2+)</name>
        <dbReference type="ChEBI" id="CHEBI:29105"/>
    </cofactor>
    <text evidence="1">Binds 1 zinc ion per subunit.</text>
</comment>
<evidence type="ECO:0000313" key="4">
    <source>
        <dbReference type="EMBL" id="GES50864.1"/>
    </source>
</evidence>
<comment type="similarity">
    <text evidence="1">Belongs to the peptidase M81 family.</text>
</comment>